<name>A0ACD4ZCE3_9ACTN</name>
<proteinExistence type="predicted"/>
<gene>
    <name evidence="1" type="ORF">OG835_02300</name>
</gene>
<reference evidence="1" key="1">
    <citation type="submission" date="2022-10" db="EMBL/GenBank/DDBJ databases">
        <title>The complete genomes of actinobacterial strains from the NBC collection.</title>
        <authorList>
            <person name="Joergensen T.S."/>
            <person name="Alvarez Arevalo M."/>
            <person name="Sterndorff E.B."/>
            <person name="Faurdal D."/>
            <person name="Vuksanovic O."/>
            <person name="Mourched A.-S."/>
            <person name="Charusanti P."/>
            <person name="Shaw S."/>
            <person name="Blin K."/>
            <person name="Weber T."/>
        </authorList>
    </citation>
    <scope>NUCLEOTIDE SEQUENCE</scope>
    <source>
        <strain evidence="1">NBC 01771</strain>
    </source>
</reference>
<keyword evidence="2" id="KW-1185">Reference proteome</keyword>
<accession>A0ACD4ZCE3</accession>
<evidence type="ECO:0000313" key="1">
    <source>
        <dbReference type="EMBL" id="WSB95952.1"/>
    </source>
</evidence>
<organism evidence="1 2">
    <name type="scientific">Streptomyces scopuliridis</name>
    <dbReference type="NCBI Taxonomy" id="452529"/>
    <lineage>
        <taxon>Bacteria</taxon>
        <taxon>Bacillati</taxon>
        <taxon>Actinomycetota</taxon>
        <taxon>Actinomycetes</taxon>
        <taxon>Kitasatosporales</taxon>
        <taxon>Streptomycetaceae</taxon>
        <taxon>Streptomyces</taxon>
    </lineage>
</organism>
<dbReference type="Proteomes" id="UP001348369">
    <property type="component" value="Chromosome"/>
</dbReference>
<dbReference type="EMBL" id="CP109109">
    <property type="protein sequence ID" value="WSB95952.1"/>
    <property type="molecule type" value="Genomic_DNA"/>
</dbReference>
<evidence type="ECO:0000313" key="2">
    <source>
        <dbReference type="Proteomes" id="UP001348369"/>
    </source>
</evidence>
<protein>
    <submittedName>
        <fullName evidence="1">Amino acid adenylation domain-containing protein</fullName>
    </submittedName>
</protein>
<sequence>MPQSGDTRLPLTPAQSGIWFAQRIDVTNTVYNIAEYVDIHGPIDPEFLETALRRVVGETDALRVRFAEQGDIPEQRILATVDFPFHVLDVSADADPVGSARTWMDEDRERPVDLFGDRLFTFALFRIATDRWFWYLRVHHILLDGASIAMFVPRVAQVYSALMAAVPVPANPFPPLRGLVDAARDYDGSTDRDADRAFWTERLTGAQTPVSLSGGGQHLPRKVIRRSHLLGVDETEAIRGIAREVGTGWPTVVVAALAVYLRRLTGTDEVVIGLPVAARQDQAMRAVPGSVSNLVPLRLRVRPDTSVSDLFTTVAAEMRQAVRHQRYRHEDMRRDLRLGPEQHLIGPHVNLILFDYGLDFAGLGATVRNLPSGPVTDLAIVLDTRAADGALRFDFDANSALYDDESLATHQDRFLDLLSRLCACDPGTPLGRLDVVTAGEVAHLLTRPVPVETPAATLPELFERVAADHPERTAVALDGVGHSYRVINARANRLARALISRGIGPERFVALALPRSAEMLVALLATLKAGAAYLPLDPAYPAERIAFMLADAAPDVVLTDTASAERLREAGAAELLALDDPRTAAEVAGRASGDVSDAERRAPLDPRHPAYMIYTSGSTGRPKGVVVPHRNVLRLFTATGHWFRFGAEDVWTLFHSYAFDFSVWEIWGPLLHGGKLVVVPHEVSRSPVEFLRLLARERVTVLNQTPSAFHQLMRADRENPEAGAELALRFVVFGGEALDPRRLESWYERHPDHAPVLVNMYGITETTVHVSHVALDRRTVRAERGSVIGVPIPDLGIYLLDDALRPVPPGVAAEMYVSGDGLARGYHQRADLTSHRFVADPFGAPGSRMYRTGDVACWTPDGELEFVGRADQQVKIRGFRIELGEVEAVVEGVAEVAQAAVIVREDQPGDKRLVAYLTPVGDRAGLDLRALREAVAAALPDYMVPAAFVVLPGLPITVNGKLDRKALPEPEFVAGSAGRAPRTPAEEVLCGLFAEVLGVSSVTIDDNFFDVGGHSLLATRLVSRIRSVFGVELQIRTLFETPTVAAVAERVGSAENARSGVSPMPRPAEIPLSYAQNRLWFLDRLEGPGSAYNIPLVLRLSGPLDQDALLAAFVDLLARHESLRTVFPDVKGIPSQVVLDPEAATIELPVSAIAAADLPAALAGCAAGPFDLATELPLHVDLFSLGEEEHVLSVVVHHVAADGWSLGVLAGDLSTAYAARVRRSEPDWQPLAAQYADYTLWQRNVLGDDRDPYSTMARQLAFWRSELAGLPEETALPTDRPRPAEADYQSDVVELGLPAELHHGLAELARQTGTTLFMVLQAGLASLLSVLGTGPDVVLGSPIAGRTDDALDRMVGFFVNTLVLRTDVSGDPTFRELLDRVRESDLAAYAHQDVPFERLVEVLNPERSLARHPLCQVLFSLQKKLDTTLDFPGLKAVAEPGVRTMAKFDLSFEFSEYVDGTGVPGGIDATVEFRMDLFDRSSVELLTDRLLRFLQAVVANPETPVRAVDVLSPAERRRILREWNDTHADVPAGTLVDLLERTAAENPDAVAVCDGSRSLTYGELHARANRLAHELITRGAGTERVVALGLPRSVDLVVALLAVLKSGAAYLPVDPSYPIERVALLLSDAAPVLLVSTEGVLAGWPEEAVAKVPALALDDPGTVESVAARPGTNPVDAERMAPLRPDNAAYVIYTSGSTGTPKGVVVQHRNVVNLVTWAAREIGTPALSHALASTSLNFDVSVFEIFGPLAAGGRIDVVRDLLALAERRDGWSGGMISAVPSALAQLISQDTVPASAGLLVLAGEALTGRAMTDIRAVMPKARIANIYGPTEATVYATAWYSDDGPAEPLIGRPVSNTQVYVLDSWLRPVPAAVAGELYLAGAGLARGYLDRPALTAERFVASPFGPPGSRLYRTGDLVRWTPDGQLVYQGRTDEQVKVRGFRIETGEIESLIAKDPAVAQVVVVAREDRHHHKQLVAYVVPVSGSEADTERLRELVATTLPSYMMPAAFVTLRRLPLNPNGKLDRNALPSPQFAGDKAGRQPRTPHEQVLCGLFAEILELSSVGIDDGFFDLGGHSLIANRLIIRIQSVLGVDLAVRDLFEAPTVAELAKLVEQAGTARPRVVPMERPAEVPVSFTQQRLWFLNRLEGPSPTYNLGVSLRFTGQADRAALYEALHDVMVRHESLRTVFRERDGVPIQCVVPPREARPRISVTELTEPELDAALTAAARRGFDLENELPIRAELFVLSPTEQVFLILVHHIAADGWSFAGLVSDFAGAYTARRAAHAPDWTPLPVQYADYALWQRQILGGIDDSGSVLRRQIDYWKSALAGLPDQLDLQTDRPRPALPSHGGGFVPIAIGAELHARLQEIARASGASLFMLMQAALAALLNRMGGGEDIPIGTSVAGRNDESLVDLIGFFVNTLVLRNDLSGDPTFRQLLGRVREADLSAYANQDVPFELLVEKLKPERSLSRHPLFQVLLNFENTPEMELEFPGVRTRLHPVNTEVAKFDLSFSMGDRYADDGTPAGITGLLSYSTDLYDRVTAEDISARFRCLLESVAADPAQRVSELELLDEAGRRRILALGVGEIREEAPPTFVERFTHQVAKTPDAVALVCRDDEVTYHDLNERANRLAHHLIARGVGAEDWVAVALPRTPQLVVALIAVVKAGAAYLPLDPDYPPERIEFMVEDASAMLLITDSAVGAGIPDSADLPRLFLDDPATVGAVASRPVTDPTDADRLYPVSPHHSAYVIYTSGSTGRPKGVLTEQHCLSDYLRWSTSAYPSTTGAAVLHSPISFDLTVTALYTTLSVGGKVVLATLDDSDPRTLAALEKTPCTFLKATPSHLPLLEALPDAFSPTRELMLGGELLLGGTLTEWRTRHPAAHIYNGYGPTETTVNCTQYVIRAGEPVDSGPLPIGRPMPNTWLYVLDEALRPVPMGVAGELYVAGEGIARGYLHRPTMTAERFVPNPFGPSGSRMYRTGDIVKWTSDGELYFLRRIDDQVKVRGFRVEIGEIENALLRRPHVAQAAVVLREDTPGDRRLVAYLVPDGPLDEAAVARETAGDLPDYMMPAAFVALDELPLSPNGKVDRRALPVPDYSATVSGRAPRTPQEEILCGLFAEILGVPEVGVDDNFFDLGGHSLLATRLVSRIRSVFGTELPIRALFETPSVASVAGSLREAPQGRPALRGGQRPANLPLSYGQTRLWFLNRLEGRSATYNLPVALELDGPVDTSALRAALADVVARHESLRTIFPERDGVPYQVVLDPSVAAPEFTVLDLAADELDGALRGIADRGFDLTVEPPLRAALLRAGERESVLVVVMHHIVVDGWSTGPFARDLAAAYGARCTGAAPQWTPLPVQYPDYTLWQRSVLGSETDPDSVASRQLAYWREALAGLPDELGLPTDRPRPATPSYRGGWVTFRLDPRLHRSLSAVARRYRTSMFMVLQAGVAVLLHRHGAGTDIPLGTPIAGRTDEALDELVGFFVNTLVLRTDLSGDPTFAELLDRVRDADLAAYAHQDVPFERLVDVLGPERAMARHPLFQVMVSLHNNPEADYDLPGVPARRRMLDLNVAKFDLNINLRELFDAGHEPAGIEAVAEYSSDLFDHGTVARMTERFTRLMERLCAEPDRAIGDIDILTSAERTRLLSDWNATTADLGPHSLIEAIEAAAARNPERVAVVADDGEVTYAELNARANRLARYLADRGAGPEVRVAVSLPRGLDLVVALLAVGKSGAAYVPLDPAYPAERVRHILTDGSPALVLTTRELAHDLPVAAGAELIALDDPAARQRIAALPDTDPPGTARGDHPAYVIYTSGSTGRPKGVVVTRANVTNFVLDMRDRLPVTEADGLVAVTTVAFDIAGLELYVPLVAGARLVVATAEQVRDVDQLAELITGTGATLVQATPTLWQALASERPEALAGLRVLVGGEALPAGLATRLGELSAGVRNMYGPTETTIWSTTAEVDDRPGAPAIGRPIANTQVYVLDSRLAPVPAGVAGDLYLAGDGVVRGYLDRPGLTAERFVADPFGPPGTRMYRTGDLARWNTAGELEFAGRVDDQVKVRGFRIEPGEIEAVLAAHPALAQATVVARADREGDKRLVAYLVATSGGEVPAAAELREYAARVLPDYMIPAAFVALDALPLTPNGKVDRKLLPAPDFTALTGGEEPRTPREEALCEVFAEVLGLPSVGVRDSFFDLGGDSIVSIRLVSRARKKGLRIKPEDVFVHRTVEGLASVATDVADIVVESPGSGTGGVPLPPPVHALRERGGTVAAWHRSLLLDAPSGLDLDRLHDMVGMLTDRHDVLRLALGRHDDGPRWSLEVRPTGTVDVGSRITRVAVDGTDADGPAAVRDNTRRAAGRLDPEAGDVAHFVWFDAGPARQGRLLVVLHRLVADAASWRILRTELAGCWRALTGDVPEAPRPVGTSYRRWAQQLVVAAQDPERERELDLWTGMLTSAEPRLTDRPTDPGAPGASGTLRRTLPQRSTEPLLGRVPAAFNCDVDDVLLTAFALAVAHWRRRHLRDHRGGTSILLDLERDGREPFADGQDLTRTLGWLATEHPLRLDPGTVDWAELTAGGPAVGTAIKAVKEQLRSVPDHGIGYGMLRHLNPRTAPVLAGLPRPAIGFGYLGRLDTTELAEWPVSAGSAESLQAPDPGPRTGHALEVTALVTDGPDGPCLVLACTWATDLFDETAVRDLADDWLRALEALAAHAGAAGVGGHTPSDLSLVGLDQDDIDVLEADGRFFSS</sequence>